<dbReference type="EMBL" id="SZVO01000009">
    <property type="protein sequence ID" value="TKT90536.1"/>
    <property type="molecule type" value="Genomic_DNA"/>
</dbReference>
<evidence type="ECO:0000313" key="5">
    <source>
        <dbReference type="Proteomes" id="UP000304900"/>
    </source>
</evidence>
<dbReference type="GO" id="GO:0016020">
    <property type="term" value="C:membrane"/>
    <property type="evidence" value="ECO:0007669"/>
    <property type="project" value="UniProtKB-SubCell"/>
</dbReference>
<evidence type="ECO:0000256" key="1">
    <source>
        <dbReference type="ARBA" id="ARBA00004370"/>
    </source>
</evidence>
<dbReference type="InterPro" id="IPR012338">
    <property type="entry name" value="Beta-lactam/transpept-like"/>
</dbReference>
<name>A0A4U6D1Q4_9BACT</name>
<evidence type="ECO:0000259" key="3">
    <source>
        <dbReference type="Pfam" id="PF00144"/>
    </source>
</evidence>
<protein>
    <submittedName>
        <fullName evidence="4">Beta-lactamase family protein</fullName>
    </submittedName>
</protein>
<dbReference type="Pfam" id="PF00144">
    <property type="entry name" value="Beta-lactamase"/>
    <property type="match status" value="1"/>
</dbReference>
<dbReference type="InterPro" id="IPR050491">
    <property type="entry name" value="AmpC-like"/>
</dbReference>
<keyword evidence="2" id="KW-0472">Membrane</keyword>
<gene>
    <name evidence="4" type="ORF">FDK13_19600</name>
</gene>
<comment type="subcellular location">
    <subcellularLocation>
        <location evidence="1">Membrane</location>
    </subcellularLocation>
</comment>
<sequence length="370" mass="42347">MKYGIYIFLLAVFQINFCLGQNTASIRDVLDSTNKITPLSANILITKNGQRIFEKSYGYADVEKQKLLTADNSFQLASISKQFTAYGIMILKNKGIIQYDSLVVNYLPEFPYRNITVRHLLNHTSGLPDFWNKIRPNLDTNRSNGNNDALQYLIKNHLLLQSEPGSRFEYCDIGYDFLATIIERLSKKTYGQFLEQNIFKPLKMNDTHAYLVTDIRRIQNSKLAIGNVWDPAQKRFLYAHIQSKYNFVFYLGDFYGDGSIVSTARNLALWDRALTNCVLLPCDVQEESMKPYLFEGKPVIDKNGKPVNVGFGWFFFQTPALGTVITHGGGHPGNQHNIYRIPEKNIAFIFLSNAESDDHQKLVDRILQLL</sequence>
<organism evidence="4 5">
    <name type="scientific">Dyadobacter frigoris</name>
    <dbReference type="NCBI Taxonomy" id="2576211"/>
    <lineage>
        <taxon>Bacteria</taxon>
        <taxon>Pseudomonadati</taxon>
        <taxon>Bacteroidota</taxon>
        <taxon>Cytophagia</taxon>
        <taxon>Cytophagales</taxon>
        <taxon>Spirosomataceae</taxon>
        <taxon>Dyadobacter</taxon>
    </lineage>
</organism>
<accession>A0A4U6D1Q4</accession>
<dbReference type="PANTHER" id="PTHR46825:SF11">
    <property type="entry name" value="PENICILLIN-BINDING PROTEIN 4"/>
    <property type="match status" value="1"/>
</dbReference>
<dbReference type="RefSeq" id="WP_137341704.1">
    <property type="nucleotide sequence ID" value="NZ_SZVO01000009.1"/>
</dbReference>
<proteinExistence type="predicted"/>
<dbReference type="AlphaFoldDB" id="A0A4U6D1Q4"/>
<comment type="caution">
    <text evidence="4">The sequence shown here is derived from an EMBL/GenBank/DDBJ whole genome shotgun (WGS) entry which is preliminary data.</text>
</comment>
<reference evidence="4 5" key="1">
    <citation type="submission" date="2019-05" db="EMBL/GenBank/DDBJ databases">
        <title>Dyadobacter AR-3-8 sp. nov., isolated from arctic soil.</title>
        <authorList>
            <person name="Chaudhary D.K."/>
        </authorList>
    </citation>
    <scope>NUCLEOTIDE SEQUENCE [LARGE SCALE GENOMIC DNA]</scope>
    <source>
        <strain evidence="4 5">AR-3-8</strain>
    </source>
</reference>
<feature type="domain" description="Beta-lactamase-related" evidence="3">
    <location>
        <begin position="40"/>
        <end position="366"/>
    </location>
</feature>
<dbReference type="SUPFAM" id="SSF56601">
    <property type="entry name" value="beta-lactamase/transpeptidase-like"/>
    <property type="match status" value="1"/>
</dbReference>
<keyword evidence="5" id="KW-1185">Reference proteome</keyword>
<dbReference type="Proteomes" id="UP000304900">
    <property type="component" value="Unassembled WGS sequence"/>
</dbReference>
<evidence type="ECO:0000256" key="2">
    <source>
        <dbReference type="ARBA" id="ARBA00023136"/>
    </source>
</evidence>
<dbReference type="PANTHER" id="PTHR46825">
    <property type="entry name" value="D-ALANYL-D-ALANINE-CARBOXYPEPTIDASE/ENDOPEPTIDASE AMPH"/>
    <property type="match status" value="1"/>
</dbReference>
<dbReference type="InterPro" id="IPR001466">
    <property type="entry name" value="Beta-lactam-related"/>
</dbReference>
<dbReference type="Gene3D" id="3.40.710.10">
    <property type="entry name" value="DD-peptidase/beta-lactamase superfamily"/>
    <property type="match status" value="1"/>
</dbReference>
<dbReference type="OrthoDB" id="9793489at2"/>
<evidence type="ECO:0000313" key="4">
    <source>
        <dbReference type="EMBL" id="TKT90536.1"/>
    </source>
</evidence>